<dbReference type="NCBIfam" id="NF006743">
    <property type="entry name" value="PRK09270.1-2"/>
    <property type="match status" value="1"/>
</dbReference>
<keyword evidence="3" id="KW-1185">Reference proteome</keyword>
<evidence type="ECO:0000259" key="1">
    <source>
        <dbReference type="SMART" id="SM00382"/>
    </source>
</evidence>
<comment type="caution">
    <text evidence="2">The sequence shown here is derived from an EMBL/GenBank/DDBJ whole genome shotgun (WGS) entry which is preliminary data.</text>
</comment>
<organism evidence="2 3">
    <name type="scientific">Streptomyces synnematoformans</name>
    <dbReference type="NCBI Taxonomy" id="415721"/>
    <lineage>
        <taxon>Bacteria</taxon>
        <taxon>Bacillati</taxon>
        <taxon>Actinomycetota</taxon>
        <taxon>Actinomycetes</taxon>
        <taxon>Kitasatosporales</taxon>
        <taxon>Streptomycetaceae</taxon>
        <taxon>Streptomyces</taxon>
    </lineage>
</organism>
<dbReference type="Pfam" id="PF13671">
    <property type="entry name" value="AAA_33"/>
    <property type="match status" value="1"/>
</dbReference>
<evidence type="ECO:0000313" key="2">
    <source>
        <dbReference type="EMBL" id="GAA2139188.1"/>
    </source>
</evidence>
<dbReference type="InterPro" id="IPR003593">
    <property type="entry name" value="AAA+_ATPase"/>
</dbReference>
<reference evidence="2 3" key="1">
    <citation type="journal article" date="2019" name="Int. J. Syst. Evol. Microbiol.">
        <title>The Global Catalogue of Microorganisms (GCM) 10K type strain sequencing project: providing services to taxonomists for standard genome sequencing and annotation.</title>
        <authorList>
            <consortium name="The Broad Institute Genomics Platform"/>
            <consortium name="The Broad Institute Genome Sequencing Center for Infectious Disease"/>
            <person name="Wu L."/>
            <person name="Ma J."/>
        </authorList>
    </citation>
    <scope>NUCLEOTIDE SEQUENCE [LARGE SCALE GENOMIC DNA]</scope>
    <source>
        <strain evidence="2 3">JCM 15481</strain>
    </source>
</reference>
<dbReference type="Gene3D" id="3.40.50.300">
    <property type="entry name" value="P-loop containing nucleotide triphosphate hydrolases"/>
    <property type="match status" value="3"/>
</dbReference>
<protein>
    <recommendedName>
        <fullName evidence="1">AAA+ ATPase domain-containing protein</fullName>
    </recommendedName>
</protein>
<dbReference type="PANTHER" id="PTHR10285">
    <property type="entry name" value="URIDINE KINASE"/>
    <property type="match status" value="1"/>
</dbReference>
<dbReference type="SMART" id="SM00382">
    <property type="entry name" value="AAA"/>
    <property type="match status" value="2"/>
</dbReference>
<gene>
    <name evidence="2" type="ORF">GCM10009802_49040</name>
</gene>
<accession>A0ABN2ZAE5</accession>
<sequence>MRTERLADDAWALLAGGRRAGLGLAGAPGAGKSTLARALVEALRAPHVAGAAAYVPLDGFHLAGAQLDRLGLRDRKGSEPSFDAAGYAALLHRLVAEPGAEVYVPDFDRALDEPVAARHRVAPGTRLIVTEGNYLACDLPGWRTARELMAQVWYVDAPDAVRDARLMERHVGFGRTAAASRAWIDANDAPNAELVKASRERCERVVGGVEAGGVVEAEAGDGVEAGPGDVVVVSGPPGAGKTTVARLLAAESPLSVHLHTDDFWAFIARGAVAPYLPAAQRQNEVVVAVAAGAAARYAAGGYRVVLDGVVGPWFVDAYRAAARAAGVPLHYVVLRPDEPTTLARATARTGPDALTDPGPVRAMHREFADLGAYEPHALDTGGQPPDATTAAVRDAVAAGTYRLD</sequence>
<feature type="domain" description="AAA+ ATPase" evidence="1">
    <location>
        <begin position="18"/>
        <end position="210"/>
    </location>
</feature>
<proteinExistence type="predicted"/>
<dbReference type="SUPFAM" id="SSF52540">
    <property type="entry name" value="P-loop containing nucleoside triphosphate hydrolases"/>
    <property type="match status" value="2"/>
</dbReference>
<evidence type="ECO:0000313" key="3">
    <source>
        <dbReference type="Proteomes" id="UP001500443"/>
    </source>
</evidence>
<name>A0ABN2ZAE5_9ACTN</name>
<dbReference type="EMBL" id="BAAAPF010000205">
    <property type="protein sequence ID" value="GAA2139188.1"/>
    <property type="molecule type" value="Genomic_DNA"/>
</dbReference>
<dbReference type="InterPro" id="IPR027417">
    <property type="entry name" value="P-loop_NTPase"/>
</dbReference>
<feature type="domain" description="AAA+ ATPase" evidence="1">
    <location>
        <begin position="227"/>
        <end position="402"/>
    </location>
</feature>
<dbReference type="Proteomes" id="UP001500443">
    <property type="component" value="Unassembled WGS sequence"/>
</dbReference>
<dbReference type="RefSeq" id="WP_344292211.1">
    <property type="nucleotide sequence ID" value="NZ_BAAAPF010000205.1"/>
</dbReference>